<evidence type="ECO:0000256" key="2">
    <source>
        <dbReference type="ARBA" id="ARBA00022527"/>
    </source>
</evidence>
<dbReference type="Gene3D" id="1.10.510.10">
    <property type="entry name" value="Transferase(Phosphotransferase) domain 1"/>
    <property type="match status" value="1"/>
</dbReference>
<dbReference type="GO" id="GO:0005524">
    <property type="term" value="F:ATP binding"/>
    <property type="evidence" value="ECO:0007669"/>
    <property type="project" value="UniProtKB-KW"/>
</dbReference>
<dbReference type="EC" id="2.7.11.1" evidence="1"/>
<keyword evidence="2" id="KW-0723">Serine/threonine-protein kinase</keyword>
<dbReference type="AlphaFoldDB" id="A0A9W8NI31"/>
<keyword evidence="6" id="KW-0067">ATP-binding</keyword>
<dbReference type="GO" id="GO:0004674">
    <property type="term" value="F:protein serine/threonine kinase activity"/>
    <property type="evidence" value="ECO:0007669"/>
    <property type="project" value="UniProtKB-KW"/>
</dbReference>
<dbReference type="PANTHER" id="PTHR43671:SF98">
    <property type="entry name" value="SERINE_THREONINE-PROTEIN KINASE NEK11"/>
    <property type="match status" value="1"/>
</dbReference>
<dbReference type="InterPro" id="IPR011009">
    <property type="entry name" value="Kinase-like_dom_sf"/>
</dbReference>
<accession>A0A9W8NI31</accession>
<sequence>METNTGTELVKQELPSQYLDILKLRAKLKELFPGVKCRIERQHAMAAEKIESLRHEIYNRVLLNTARERFIPYEWLSDLLTEDRIREALEASDGGIIDRDERPQVARDVREFGLRTFAIFVTLKKPDLIYRFFQTDQFDKDARNFLDKRLPIEEGILKHALGLTRIQNDIRTLVETANKKGHVLDGNSKFKQLSEQEAECISLCEKFMSVQDMFLSPTFPQGPRHRFLLDTTRLPFVLNPAQSKTAGSGAVNPPQGGFGKVEKETLPPLRYEDKQGMVVVRKELNSHGKEAYRDELRCLRLLAAVHHPSLLQLYGSYTHLAKHNFLFREAVQGDLHDLLEREQRPPKFQHDDAFYLAFCGLASALEQVHYYANNDLGLEMVGCHHDLKPRNVFVDDGRFILGDFGLSTMKDKCDDPTTLAQDRDLYFAAPENIDYVEAKRGQVGPSGDIWSLGCILTEVYTFMRGGREAVRDFRHSRVIEQDFDDVQITIKAFHDGRGNLNPATINHLDALEAAIKAETKARLAHGDGQRPVPELGLIQLVREMLTIDNASRPNIKKVLQRLRCVTLQKKSEPICGELLGSPHSENIEFIIERQVFREWLGRLEEAGRRGQLYLPTDAAFDQACKALDALFDELRLLSHQDELEFPLFSQLRRLNEQLLSCLDVYGRLSIRRAVERNTIPIARKLALKSKLPDTIVSETTLLSSGPNASILQLLAAAQVKARMGQKGSLAVPRLKRTDVTLCDLPKDAQIEPTFRLGKLKQDGGAVEIPVIIEEMTIDAKHAKPENSDRLFRRLENVLSLSTADTLRDFGALNCSGIYFDMESELIGLTYRYPPRATNSNSSTRVA</sequence>
<dbReference type="Gene3D" id="3.30.200.20">
    <property type="entry name" value="Phosphorylase Kinase, domain 1"/>
    <property type="match status" value="1"/>
</dbReference>
<dbReference type="SUPFAM" id="SSF56112">
    <property type="entry name" value="Protein kinase-like (PK-like)"/>
    <property type="match status" value="1"/>
</dbReference>
<dbReference type="EMBL" id="JANPWZ010000467">
    <property type="protein sequence ID" value="KAJ3576580.1"/>
    <property type="molecule type" value="Genomic_DNA"/>
</dbReference>
<comment type="caution">
    <text evidence="10">The sequence shown here is derived from an EMBL/GenBank/DDBJ whole genome shotgun (WGS) entry which is preliminary data.</text>
</comment>
<dbReference type="Proteomes" id="UP001148614">
    <property type="component" value="Unassembled WGS sequence"/>
</dbReference>
<proteinExistence type="predicted"/>
<dbReference type="GO" id="GO:0005634">
    <property type="term" value="C:nucleus"/>
    <property type="evidence" value="ECO:0007669"/>
    <property type="project" value="TreeGrafter"/>
</dbReference>
<evidence type="ECO:0000259" key="9">
    <source>
        <dbReference type="PROSITE" id="PS50011"/>
    </source>
</evidence>
<keyword evidence="11" id="KW-1185">Reference proteome</keyword>
<dbReference type="PANTHER" id="PTHR43671">
    <property type="entry name" value="SERINE/THREONINE-PROTEIN KINASE NEK"/>
    <property type="match status" value="1"/>
</dbReference>
<evidence type="ECO:0000256" key="8">
    <source>
        <dbReference type="ARBA" id="ARBA00048679"/>
    </source>
</evidence>
<keyword evidence="5" id="KW-0418">Kinase</keyword>
<evidence type="ECO:0000313" key="10">
    <source>
        <dbReference type="EMBL" id="KAJ3576580.1"/>
    </source>
</evidence>
<evidence type="ECO:0000256" key="5">
    <source>
        <dbReference type="ARBA" id="ARBA00022777"/>
    </source>
</evidence>
<evidence type="ECO:0000256" key="7">
    <source>
        <dbReference type="ARBA" id="ARBA00047899"/>
    </source>
</evidence>
<evidence type="ECO:0000256" key="4">
    <source>
        <dbReference type="ARBA" id="ARBA00022741"/>
    </source>
</evidence>
<dbReference type="InterPro" id="IPR000719">
    <property type="entry name" value="Prot_kinase_dom"/>
</dbReference>
<dbReference type="VEuPathDB" id="FungiDB:F4678DRAFT_203827"/>
<keyword evidence="4" id="KW-0547">Nucleotide-binding</keyword>
<dbReference type="SMART" id="SM00220">
    <property type="entry name" value="S_TKc"/>
    <property type="match status" value="1"/>
</dbReference>
<comment type="catalytic activity">
    <reaction evidence="8">
        <text>L-seryl-[protein] + ATP = O-phospho-L-seryl-[protein] + ADP + H(+)</text>
        <dbReference type="Rhea" id="RHEA:17989"/>
        <dbReference type="Rhea" id="RHEA-COMP:9863"/>
        <dbReference type="Rhea" id="RHEA-COMP:11604"/>
        <dbReference type="ChEBI" id="CHEBI:15378"/>
        <dbReference type="ChEBI" id="CHEBI:29999"/>
        <dbReference type="ChEBI" id="CHEBI:30616"/>
        <dbReference type="ChEBI" id="CHEBI:83421"/>
        <dbReference type="ChEBI" id="CHEBI:456216"/>
        <dbReference type="EC" id="2.7.11.1"/>
    </reaction>
</comment>
<comment type="catalytic activity">
    <reaction evidence="7">
        <text>L-threonyl-[protein] + ATP = O-phospho-L-threonyl-[protein] + ADP + H(+)</text>
        <dbReference type="Rhea" id="RHEA:46608"/>
        <dbReference type="Rhea" id="RHEA-COMP:11060"/>
        <dbReference type="Rhea" id="RHEA-COMP:11605"/>
        <dbReference type="ChEBI" id="CHEBI:15378"/>
        <dbReference type="ChEBI" id="CHEBI:30013"/>
        <dbReference type="ChEBI" id="CHEBI:30616"/>
        <dbReference type="ChEBI" id="CHEBI:61977"/>
        <dbReference type="ChEBI" id="CHEBI:456216"/>
        <dbReference type="EC" id="2.7.11.1"/>
    </reaction>
</comment>
<dbReference type="InterPro" id="IPR050660">
    <property type="entry name" value="NEK_Ser/Thr_kinase"/>
</dbReference>
<name>A0A9W8NI31_9PEZI</name>
<organism evidence="10 11">
    <name type="scientific">Xylaria arbuscula</name>
    <dbReference type="NCBI Taxonomy" id="114810"/>
    <lineage>
        <taxon>Eukaryota</taxon>
        <taxon>Fungi</taxon>
        <taxon>Dikarya</taxon>
        <taxon>Ascomycota</taxon>
        <taxon>Pezizomycotina</taxon>
        <taxon>Sordariomycetes</taxon>
        <taxon>Xylariomycetidae</taxon>
        <taxon>Xylariales</taxon>
        <taxon>Xylariaceae</taxon>
        <taxon>Xylaria</taxon>
    </lineage>
</organism>
<dbReference type="PROSITE" id="PS50011">
    <property type="entry name" value="PROTEIN_KINASE_DOM"/>
    <property type="match status" value="1"/>
</dbReference>
<evidence type="ECO:0000256" key="3">
    <source>
        <dbReference type="ARBA" id="ARBA00022679"/>
    </source>
</evidence>
<dbReference type="CDD" id="cd00180">
    <property type="entry name" value="PKc"/>
    <property type="match status" value="1"/>
</dbReference>
<evidence type="ECO:0000256" key="1">
    <source>
        <dbReference type="ARBA" id="ARBA00012513"/>
    </source>
</evidence>
<evidence type="ECO:0000313" key="11">
    <source>
        <dbReference type="Proteomes" id="UP001148614"/>
    </source>
</evidence>
<gene>
    <name evidence="10" type="ORF">NPX13_g3650</name>
</gene>
<dbReference type="Pfam" id="PF00069">
    <property type="entry name" value="Pkinase"/>
    <property type="match status" value="1"/>
</dbReference>
<keyword evidence="3" id="KW-0808">Transferase</keyword>
<feature type="domain" description="Protein kinase" evidence="9">
    <location>
        <begin position="247"/>
        <end position="567"/>
    </location>
</feature>
<reference evidence="10" key="1">
    <citation type="submission" date="2022-07" db="EMBL/GenBank/DDBJ databases">
        <title>Genome Sequence of Xylaria arbuscula.</title>
        <authorList>
            <person name="Buettner E."/>
        </authorList>
    </citation>
    <scope>NUCLEOTIDE SEQUENCE</scope>
    <source>
        <strain evidence="10">VT107</strain>
    </source>
</reference>
<evidence type="ECO:0000256" key="6">
    <source>
        <dbReference type="ARBA" id="ARBA00022840"/>
    </source>
</evidence>
<protein>
    <recommendedName>
        <fullName evidence="1">non-specific serine/threonine protein kinase</fullName>
        <ecNumber evidence="1">2.7.11.1</ecNumber>
    </recommendedName>
</protein>